<sequence>MGRSVEQKRKSRNLRKKRKRAERYKSKREEDVQTRVEKIVRVIRKDFDQQKRIASKYYNKWKQCMLDINNNFKKSESSKVLPGLQVQQQKSLPNIEPDELENPSPCIGSGSFGHCSTWYYPRFDINIVEKIMPDSNETTVYKEALYQQMFAHRCVPHVFGINNTRKRYSLFMEFVGKDLQSLTIHKLLYDKESMDIMGSMTVLDWFRVCYDIANALQYIHKKGFLHCDIKTNNVLVSDHKNGYLIDFGKVKQIAYASGKKYAKVYNYIAPEVLNSHPPSPASDVYSFGIIIKAIGETIGDNTLLELGQQSSSAIPAQRPSMIRLLSALNPYTYTGNTLDKGQKKN</sequence>
<keyword evidence="3" id="KW-1185">Reference proteome</keyword>
<dbReference type="Pfam" id="PF00069">
    <property type="entry name" value="Pkinase"/>
    <property type="match status" value="1"/>
</dbReference>
<dbReference type="InterPro" id="IPR000719">
    <property type="entry name" value="Prot_kinase_dom"/>
</dbReference>
<dbReference type="SMART" id="SM00220">
    <property type="entry name" value="S_TKc"/>
    <property type="match status" value="1"/>
</dbReference>
<dbReference type="PANTHER" id="PTHR44329">
    <property type="entry name" value="SERINE/THREONINE-PROTEIN KINASE TNNI3K-RELATED"/>
    <property type="match status" value="1"/>
</dbReference>
<protein>
    <submittedName>
        <fullName evidence="2">Serine threonine- kinase</fullName>
    </submittedName>
</protein>
<dbReference type="InterPro" id="IPR008271">
    <property type="entry name" value="Ser/Thr_kinase_AS"/>
</dbReference>
<dbReference type="Proteomes" id="UP001152795">
    <property type="component" value="Unassembled WGS sequence"/>
</dbReference>
<reference evidence="2" key="1">
    <citation type="submission" date="2020-04" db="EMBL/GenBank/DDBJ databases">
        <authorList>
            <person name="Alioto T."/>
            <person name="Alioto T."/>
            <person name="Gomez Garrido J."/>
        </authorList>
    </citation>
    <scope>NUCLEOTIDE SEQUENCE</scope>
    <source>
        <strain evidence="2">A484AB</strain>
    </source>
</reference>
<name>A0A6S7G5F8_PARCT</name>
<accession>A0A6S7G5F8</accession>
<dbReference type="InterPro" id="IPR011009">
    <property type="entry name" value="Kinase-like_dom_sf"/>
</dbReference>
<dbReference type="SUPFAM" id="SSF56112">
    <property type="entry name" value="Protein kinase-like (PK-like)"/>
    <property type="match status" value="1"/>
</dbReference>
<gene>
    <name evidence="2" type="ORF">PACLA_8A050830</name>
</gene>
<keyword evidence="2" id="KW-0808">Transferase</keyword>
<dbReference type="PROSITE" id="PS00108">
    <property type="entry name" value="PROTEIN_KINASE_ST"/>
    <property type="match status" value="1"/>
</dbReference>
<evidence type="ECO:0000256" key="1">
    <source>
        <dbReference type="SAM" id="MobiDB-lite"/>
    </source>
</evidence>
<evidence type="ECO:0000313" key="2">
    <source>
        <dbReference type="EMBL" id="CAB3986995.1"/>
    </source>
</evidence>
<dbReference type="GO" id="GO:0005524">
    <property type="term" value="F:ATP binding"/>
    <property type="evidence" value="ECO:0007669"/>
    <property type="project" value="InterPro"/>
</dbReference>
<comment type="caution">
    <text evidence="2">The sequence shown here is derived from an EMBL/GenBank/DDBJ whole genome shotgun (WGS) entry which is preliminary data.</text>
</comment>
<dbReference type="InterPro" id="IPR051681">
    <property type="entry name" value="Ser/Thr_Kinases-Pseudokinases"/>
</dbReference>
<proteinExistence type="predicted"/>
<feature type="region of interest" description="Disordered" evidence="1">
    <location>
        <begin position="1"/>
        <end position="30"/>
    </location>
</feature>
<keyword evidence="2" id="KW-0418">Kinase</keyword>
<dbReference type="EMBL" id="CACRXK020001103">
    <property type="protein sequence ID" value="CAB3986995.1"/>
    <property type="molecule type" value="Genomic_DNA"/>
</dbReference>
<dbReference type="Gene3D" id="1.10.510.10">
    <property type="entry name" value="Transferase(Phosphotransferase) domain 1"/>
    <property type="match status" value="1"/>
</dbReference>
<dbReference type="GO" id="GO:0004674">
    <property type="term" value="F:protein serine/threonine kinase activity"/>
    <property type="evidence" value="ECO:0007669"/>
    <property type="project" value="TreeGrafter"/>
</dbReference>
<dbReference type="OrthoDB" id="5974690at2759"/>
<organism evidence="2 3">
    <name type="scientific">Paramuricea clavata</name>
    <name type="common">Red gorgonian</name>
    <name type="synonym">Violescent sea-whip</name>
    <dbReference type="NCBI Taxonomy" id="317549"/>
    <lineage>
        <taxon>Eukaryota</taxon>
        <taxon>Metazoa</taxon>
        <taxon>Cnidaria</taxon>
        <taxon>Anthozoa</taxon>
        <taxon>Octocorallia</taxon>
        <taxon>Malacalcyonacea</taxon>
        <taxon>Plexauridae</taxon>
        <taxon>Paramuricea</taxon>
    </lineage>
</organism>
<dbReference type="CDD" id="cd00180">
    <property type="entry name" value="PKc"/>
    <property type="match status" value="1"/>
</dbReference>
<dbReference type="AlphaFoldDB" id="A0A6S7G5F8"/>
<evidence type="ECO:0000313" key="3">
    <source>
        <dbReference type="Proteomes" id="UP001152795"/>
    </source>
</evidence>
<feature type="compositionally biased region" description="Basic residues" evidence="1">
    <location>
        <begin position="9"/>
        <end position="22"/>
    </location>
</feature>
<dbReference type="PROSITE" id="PS50011">
    <property type="entry name" value="PROTEIN_KINASE_DOM"/>
    <property type="match status" value="1"/>
</dbReference>